<feature type="compositionally biased region" description="Acidic residues" evidence="1">
    <location>
        <begin position="2159"/>
        <end position="2168"/>
    </location>
</feature>
<comment type="caution">
    <text evidence="2">The sequence shown here is derived from an EMBL/GenBank/DDBJ whole genome shotgun (WGS) entry which is preliminary data.</text>
</comment>
<gene>
    <name evidence="2" type="ORF">HOLleu_37415</name>
</gene>
<feature type="compositionally biased region" description="Basic and acidic residues" evidence="1">
    <location>
        <begin position="179"/>
        <end position="194"/>
    </location>
</feature>
<feature type="compositionally biased region" description="Basic and acidic residues" evidence="1">
    <location>
        <begin position="1170"/>
        <end position="1183"/>
    </location>
</feature>
<keyword evidence="3" id="KW-1185">Reference proteome</keyword>
<feature type="region of interest" description="Disordered" evidence="1">
    <location>
        <begin position="1883"/>
        <end position="1962"/>
    </location>
</feature>
<feature type="region of interest" description="Disordered" evidence="1">
    <location>
        <begin position="1983"/>
        <end position="2191"/>
    </location>
</feature>
<feature type="compositionally biased region" description="Basic and acidic residues" evidence="1">
    <location>
        <begin position="85"/>
        <end position="96"/>
    </location>
</feature>
<proteinExistence type="predicted"/>
<feature type="compositionally biased region" description="Basic and acidic residues" evidence="1">
    <location>
        <begin position="2277"/>
        <end position="2286"/>
    </location>
</feature>
<dbReference type="OrthoDB" id="10243461at2759"/>
<feature type="region of interest" description="Disordered" evidence="1">
    <location>
        <begin position="362"/>
        <end position="395"/>
    </location>
</feature>
<feature type="compositionally biased region" description="Basic and acidic residues" evidence="1">
    <location>
        <begin position="794"/>
        <end position="810"/>
    </location>
</feature>
<feature type="compositionally biased region" description="Acidic residues" evidence="1">
    <location>
        <begin position="295"/>
        <end position="306"/>
    </location>
</feature>
<feature type="compositionally biased region" description="Polar residues" evidence="1">
    <location>
        <begin position="2475"/>
        <end position="2486"/>
    </location>
</feature>
<feature type="compositionally biased region" description="Basic and acidic residues" evidence="1">
    <location>
        <begin position="774"/>
        <end position="783"/>
    </location>
</feature>
<dbReference type="EMBL" id="JAIZAY010000020">
    <property type="protein sequence ID" value="KAJ8022504.1"/>
    <property type="molecule type" value="Genomic_DNA"/>
</dbReference>
<feature type="region of interest" description="Disordered" evidence="1">
    <location>
        <begin position="1140"/>
        <end position="1256"/>
    </location>
</feature>
<feature type="region of interest" description="Disordered" evidence="1">
    <location>
        <begin position="685"/>
        <end position="857"/>
    </location>
</feature>
<feature type="compositionally biased region" description="Basic and acidic residues" evidence="1">
    <location>
        <begin position="1698"/>
        <end position="1724"/>
    </location>
</feature>
<feature type="region of interest" description="Disordered" evidence="1">
    <location>
        <begin position="11"/>
        <end position="43"/>
    </location>
</feature>
<feature type="compositionally biased region" description="Basic and acidic residues" evidence="1">
    <location>
        <begin position="719"/>
        <end position="740"/>
    </location>
</feature>
<feature type="region of interest" description="Disordered" evidence="1">
    <location>
        <begin position="895"/>
        <end position="994"/>
    </location>
</feature>
<name>A0A9Q1BER3_HOLLE</name>
<feature type="compositionally biased region" description="Basic and acidic residues" evidence="1">
    <location>
        <begin position="2015"/>
        <end position="2029"/>
    </location>
</feature>
<feature type="compositionally biased region" description="Acidic residues" evidence="1">
    <location>
        <begin position="643"/>
        <end position="653"/>
    </location>
</feature>
<feature type="compositionally biased region" description="Basic and acidic residues" evidence="1">
    <location>
        <begin position="516"/>
        <end position="536"/>
    </location>
</feature>
<feature type="compositionally biased region" description="Basic and acidic residues" evidence="1">
    <location>
        <begin position="1302"/>
        <end position="1315"/>
    </location>
</feature>
<feature type="compositionally biased region" description="Basic and acidic residues" evidence="1">
    <location>
        <begin position="1555"/>
        <end position="1579"/>
    </location>
</feature>
<evidence type="ECO:0000313" key="3">
    <source>
        <dbReference type="Proteomes" id="UP001152320"/>
    </source>
</evidence>
<feature type="compositionally biased region" description="Basic and acidic residues" evidence="1">
    <location>
        <begin position="1199"/>
        <end position="1248"/>
    </location>
</feature>
<feature type="compositionally biased region" description="Acidic residues" evidence="1">
    <location>
        <begin position="895"/>
        <end position="913"/>
    </location>
</feature>
<feature type="compositionally biased region" description="Acidic residues" evidence="1">
    <location>
        <begin position="20"/>
        <end position="38"/>
    </location>
</feature>
<feature type="compositionally biased region" description="Basic and acidic residues" evidence="1">
    <location>
        <begin position="1040"/>
        <end position="1053"/>
    </location>
</feature>
<feature type="compositionally biased region" description="Acidic residues" evidence="1">
    <location>
        <begin position="210"/>
        <end position="234"/>
    </location>
</feature>
<feature type="compositionally biased region" description="Acidic residues" evidence="1">
    <location>
        <begin position="2287"/>
        <end position="2300"/>
    </location>
</feature>
<accession>A0A9Q1BER3</accession>
<feature type="compositionally biased region" description="Acidic residues" evidence="1">
    <location>
        <begin position="109"/>
        <end position="129"/>
    </location>
</feature>
<feature type="region of interest" description="Disordered" evidence="1">
    <location>
        <begin position="1634"/>
        <end position="1843"/>
    </location>
</feature>
<feature type="compositionally biased region" description="Acidic residues" evidence="1">
    <location>
        <begin position="143"/>
        <end position="157"/>
    </location>
</feature>
<feature type="compositionally biased region" description="Low complexity" evidence="1">
    <location>
        <begin position="2116"/>
        <end position="2126"/>
    </location>
</feature>
<feature type="compositionally biased region" description="Basic and acidic residues" evidence="1">
    <location>
        <begin position="937"/>
        <end position="986"/>
    </location>
</feature>
<feature type="compositionally biased region" description="Basic and acidic residues" evidence="1">
    <location>
        <begin position="1994"/>
        <end position="2004"/>
    </location>
</feature>
<feature type="compositionally biased region" description="Acidic residues" evidence="1">
    <location>
        <begin position="1331"/>
        <end position="1340"/>
    </location>
</feature>
<feature type="compositionally biased region" description="Basic and acidic residues" evidence="1">
    <location>
        <begin position="832"/>
        <end position="857"/>
    </location>
</feature>
<feature type="compositionally biased region" description="Acidic residues" evidence="1">
    <location>
        <begin position="2615"/>
        <end position="2626"/>
    </location>
</feature>
<feature type="region of interest" description="Disordered" evidence="1">
    <location>
        <begin position="1513"/>
        <end position="1619"/>
    </location>
</feature>
<sequence length="2739" mass="305656">MLIDIQEEIVPEAEPKTEEPVETTDEVVTEEIPDESVLESEPVGVFEVQEETEDIPEESGPEQVVSVISAEKKTVDTQEETAPEVEEHVETTKEVGTEEIPSKSFTESEPLETFEGERETEEVPEEGEPEQVVSVEEEKIDIQEEIVPETEEPVDTTDEVKEIIPDESVPESEPGEAFEGEKEIKEVPEEREQEQIVSVVSSEEEKAIDIQEETVPETEEPDEVVTDEIPDESVPESKPQEVFEEEKEAEKVPDESEPEQIAAVVSVEEKTPQMELDETTDKIVTDEILDKSAPEDEPVSEEREPEEIISVVSIEEEKSYVQVESALESERPVDKIEEVFTEESPGDGGFIVHYHEKKELETEEVVTEDIPKESLSEDQETDLLPDETVDKDVPDGIVPDQVEAIDAFEKEQEGQDTPSEEPLHTIEGTSGEPGFREECTEPFQEDGDIPEETDGREEEPLESALNEDETIDQEREVTSAMIFHERDEPVTTLEEDKVLPDSTEERLPGEQEELDEVSREEEKFQGIPDETAHPDEDKEEGLLEQEEPKEDFITEELVEKEALEEHKLLEELEKDEQELETQEEVMDFTAEETAPEDEEPIKTEDEVKMVEAVPEEIIPEQDEEVEGYEVDKITEDTVQSVEEPVEPTTEDLDHEGPREDVEYDATDQQFQDDTYAHERYFEELQNIPEEPEEVSGEDLPAKDSTDMVPEDTEITDSVVHVEETRETIVKEDESGAHTESVKTVVTTTTTRVVSSGETLMDEYPVEGTVEQEPCEDKTEEEAPKIPSEPLETFEEGKPAQEEDYPVKSEDLQGGAFTSQVQEPLVETPEEIEGSKQDEEYAPLEHEITDESHPGELVHVQETRKTIVKEDESGLHTESVRTVITTRRVVSSGEVLVDDFPVEETVEQPGEEESMTPSEPVETEDKPEGAAITQVEEPLLKTPEELQESKPDELTSLEHESKDEDAPHSGEHVHVEETRETIMKEDDSGVQTESVKTVITTTTRVVSSSKILMDEYPVEGTVEQPEEEEPKISSEPMETSEDSKPIGEEDHPMESEDVLGDVSSQVEEPFVKTPEELEESKPDELTSLEHEGKDEDAPHSGEHVHVEETRQTIMKEDDSGVQTESVKTVITTTRVVSSSEILMDEYPVEGTVEQPEEEEPKIPSEPMETTEDSKPIGEEDRPMESEDVPEDAASSQVEEPFVKTPEELEESKPDELTSSEHEGKDEDAPHSGEHVQIEETRQTIMKEDDSGVQTESVKTVITTTTRVVSSSEILMDEYPVEEKVESPEEEEPKIPSEPMETTEESKPIGEEDRPMESEDVPEDAASSQVEEPFVETPEELEESKPDVEPTPLEQEPHVEDTVQQEVIEDEEVQPQLDADEKLVTEETPEVKQDFGTNEDEVEIEMEAVEENIKTEISPDDEIEVFAPPEDLSDQGYDALGIPPGEEYFTQTTEVRIHTEITTSEGTRIHDERKVIEDGEVKVDIKVDTVEGDSEGEKLLGAIKDDGIDETQLGSQPLEVIPDEFTGQDAQKSEEVMREGSLPDDEDMSSEEGEYMPEIRVDPSSEYIQPKEDGDEPDHGTDGLLVEPDPFTEESDVSMDEREVAGEPVDEYPDKDDQLPDTDRIETIETSISHTQILQGGVVSHTETHVTLSGDTAKPSDQEPQDEEPETKEVDETPVIHDELLEQSIILESEVCLESSPREEKEEPEDRPKTPEIADITEHEEFSPYFQDQEYHQRVSDIQVPDADVEVELPEISPEDDVEMDLPEPPLHPYAEDQESDLPSREVHTSTTVITSTVRHISSGPDGSVTETSTRTVTRYEDGEKITAPTELKFEEAPPVGADSVQTPEIQELPDTPDSIPGSPLIGAAYVSQQQVLDSSFQEKVFEEDKPQEEEEPVAPEDIEIPGEAAGAPVFMDGPTESDYYDANLLVTHHQPQQDDTDRVEPDASETVQEESLDVGADQEHSAEVLDEALASQDEPCHVEVEEVPAGVDISLEQRDEERYLGDEPECQPEPGVKAEGDDGDVKRDEGESTLTAGAIGMSLSVQSMEIKSGKDQAEGIEEGVRPEEVSEEPPSTERLEDKIESEDVESEDKTRETLEESLPESERGAVALDQVYEETPQYTTQPEEYSRGDEGEETEPESEQAFAAEIAPEDSVTMESGDDILESELTEEHDMPLDEPVEEETPAKVVTEDQQIERGYKTQEVLVETQGDEVSKHISVVGMTSTQSVFRSTLLTAEGFVTEEDELADSIVKPTPPEDVEKAEGEIKTPDEEEKDEVPEVLKKTEESEQLEEGKEVDDVDSPTKPVAVPLSERGQTTRMVTQGERQMVVSQLISLEPPVDESLDAPLRIGQDEESKSRMDPSTVQDLADVLNEMDSGGPAEEEEVPEDYDTGELIEEQSMGSIEQSQPPEVTSKVKLTPEDEKELQELWSMEWPDPGEKPISSNMAQQAESAPPASSGPQEESAPPPQRVIQVESAPQPQDSTQVESGPPGDSEDADGGRLVVNFNPGAQTGPTGFNLTPEREQELQEFWEEGTKDQPSEEQPKEDDDGPKVMEDVAPRGLPPASTHRKFNLTEDDEKTLQEFWEEEPPAPAAEPEQSQPTADGIQLVPGGQPQEEVEVEEFEEELPDGTIRKVIRKRIKRSTVQMVPIEVDPANLPPGGTHNIVVHKKVTKNTVVRDGEEVDTTENVETEIEQDGIVTDAAELRDDLQQLVDQFLSDGTVDGAQIISDEQEVVDESDI</sequence>
<feature type="region of interest" description="Disordered" evidence="1">
    <location>
        <begin position="635"/>
        <end position="665"/>
    </location>
</feature>
<feature type="compositionally biased region" description="Polar residues" evidence="1">
    <location>
        <begin position="2313"/>
        <end position="2333"/>
    </location>
</feature>
<feature type="region of interest" description="Disordered" evidence="1">
    <location>
        <begin position="73"/>
        <end position="306"/>
    </location>
</feature>
<protein>
    <submittedName>
        <fullName evidence="2">Uncharacterized protein</fullName>
    </submittedName>
</protein>
<feature type="compositionally biased region" description="Acidic residues" evidence="1">
    <location>
        <begin position="1888"/>
        <end position="1903"/>
    </location>
</feature>
<feature type="compositionally biased region" description="Polar residues" evidence="1">
    <location>
        <begin position="2507"/>
        <end position="2517"/>
    </location>
</feature>
<feature type="compositionally biased region" description="Basic and acidic residues" evidence="1">
    <location>
        <begin position="2258"/>
        <end position="2269"/>
    </location>
</feature>
<dbReference type="Proteomes" id="UP001152320">
    <property type="component" value="Chromosome 20"/>
</dbReference>
<feature type="compositionally biased region" description="Acidic residues" evidence="1">
    <location>
        <begin position="168"/>
        <end position="178"/>
    </location>
</feature>
<feature type="compositionally biased region" description="Basic and acidic residues" evidence="1">
    <location>
        <begin position="1068"/>
        <end position="1117"/>
    </location>
</feature>
<evidence type="ECO:0000313" key="2">
    <source>
        <dbReference type="EMBL" id="KAJ8022504.1"/>
    </source>
</evidence>
<organism evidence="2 3">
    <name type="scientific">Holothuria leucospilota</name>
    <name type="common">Black long sea cucumber</name>
    <name type="synonym">Mertensiothuria leucospilota</name>
    <dbReference type="NCBI Taxonomy" id="206669"/>
    <lineage>
        <taxon>Eukaryota</taxon>
        <taxon>Metazoa</taxon>
        <taxon>Echinodermata</taxon>
        <taxon>Eleutherozoa</taxon>
        <taxon>Echinozoa</taxon>
        <taxon>Holothuroidea</taxon>
        <taxon>Aspidochirotacea</taxon>
        <taxon>Aspidochirotida</taxon>
        <taxon>Holothuriidae</taxon>
        <taxon>Holothuria</taxon>
    </lineage>
</organism>
<feature type="compositionally biased region" description="Acidic residues" evidence="1">
    <location>
        <begin position="1745"/>
        <end position="1764"/>
    </location>
</feature>
<feature type="compositionally biased region" description="Acidic residues" evidence="1">
    <location>
        <begin position="376"/>
        <end position="387"/>
    </location>
</feature>
<feature type="compositionally biased region" description="Basic and acidic residues" evidence="1">
    <location>
        <begin position="1934"/>
        <end position="1944"/>
    </location>
</feature>
<feature type="region of interest" description="Disordered" evidence="1">
    <location>
        <begin position="408"/>
        <end position="551"/>
    </location>
</feature>
<feature type="compositionally biased region" description="Low complexity" evidence="1">
    <location>
        <begin position="1787"/>
        <end position="1815"/>
    </location>
</feature>
<feature type="compositionally biased region" description="Acidic residues" evidence="1">
    <location>
        <begin position="443"/>
        <end position="471"/>
    </location>
</feature>
<feature type="compositionally biased region" description="Acidic residues" evidence="1">
    <location>
        <begin position="537"/>
        <end position="551"/>
    </location>
</feature>
<feature type="region of interest" description="Disordered" evidence="1">
    <location>
        <begin position="574"/>
        <end position="607"/>
    </location>
</feature>
<feature type="compositionally biased region" description="Low complexity" evidence="1">
    <location>
        <begin position="741"/>
        <end position="758"/>
    </location>
</feature>
<feature type="compositionally biased region" description="Basic and acidic residues" evidence="1">
    <location>
        <begin position="2050"/>
        <end position="2067"/>
    </location>
</feature>
<feature type="compositionally biased region" description="Basic and acidic residues" evidence="1">
    <location>
        <begin position="1669"/>
        <end position="1682"/>
    </location>
</feature>
<feature type="region of interest" description="Disordered" evidence="1">
    <location>
        <begin position="1271"/>
        <end position="1399"/>
    </location>
</feature>
<feature type="compositionally biased region" description="Basic and acidic residues" evidence="1">
    <location>
        <begin position="2350"/>
        <end position="2359"/>
    </location>
</feature>
<feature type="region of interest" description="Disordered" evidence="1">
    <location>
        <begin position="2245"/>
        <end position="2626"/>
    </location>
</feature>
<feature type="compositionally biased region" description="Polar residues" evidence="1">
    <location>
        <begin position="2399"/>
        <end position="2410"/>
    </location>
</feature>
<feature type="region of interest" description="Disordered" evidence="1">
    <location>
        <begin position="1015"/>
        <end position="1125"/>
    </location>
</feature>
<feature type="compositionally biased region" description="Basic and acidic residues" evidence="1">
    <location>
        <begin position="279"/>
        <end position="294"/>
    </location>
</feature>
<reference evidence="2" key="1">
    <citation type="submission" date="2021-10" db="EMBL/GenBank/DDBJ databases">
        <title>Tropical sea cucumber genome reveals ecological adaptation and Cuvierian tubules defense mechanism.</title>
        <authorList>
            <person name="Chen T."/>
        </authorList>
    </citation>
    <scope>NUCLEOTIDE SEQUENCE</scope>
    <source>
        <strain evidence="2">Nanhai2018</strain>
        <tissue evidence="2">Muscle</tissue>
    </source>
</reference>
<evidence type="ECO:0000256" key="1">
    <source>
        <dbReference type="SAM" id="MobiDB-lite"/>
    </source>
</evidence>
<feature type="compositionally biased region" description="Acidic residues" evidence="1">
    <location>
        <begin position="2380"/>
        <end position="2396"/>
    </location>
</feature>
<feature type="compositionally biased region" description="Acidic residues" evidence="1">
    <location>
        <begin position="1540"/>
        <end position="1553"/>
    </location>
</feature>
<feature type="compositionally biased region" description="Acidic residues" evidence="1">
    <location>
        <begin position="574"/>
        <end position="599"/>
    </location>
</feature>
<feature type="compositionally biased region" description="Basic and acidic residues" evidence="1">
    <location>
        <begin position="472"/>
        <end position="509"/>
    </location>
</feature>
<feature type="compositionally biased region" description="Basic and acidic residues" evidence="1">
    <location>
        <begin position="2532"/>
        <end position="2542"/>
    </location>
</feature>
<feature type="compositionally biased region" description="Basic and acidic residues" evidence="1">
    <location>
        <begin position="1377"/>
        <end position="1391"/>
    </location>
</feature>
<feature type="compositionally biased region" description="Acidic residues" evidence="1">
    <location>
        <begin position="2573"/>
        <end position="2588"/>
    </location>
</feature>
<feature type="compositionally biased region" description="Low complexity" evidence="1">
    <location>
        <begin position="2446"/>
        <end position="2463"/>
    </location>
</feature>